<feature type="region of interest" description="Disordered" evidence="1">
    <location>
        <begin position="236"/>
        <end position="260"/>
    </location>
</feature>
<keyword evidence="3" id="KW-1185">Reference proteome</keyword>
<feature type="region of interest" description="Disordered" evidence="1">
    <location>
        <begin position="1"/>
        <end position="28"/>
    </location>
</feature>
<dbReference type="EMBL" id="JAXCEH010000043">
    <property type="protein sequence ID" value="MFA1559190.1"/>
    <property type="molecule type" value="Genomic_DNA"/>
</dbReference>
<dbReference type="RefSeq" id="WP_371946207.1">
    <property type="nucleotide sequence ID" value="NZ_JAXCEH010000043.1"/>
</dbReference>
<feature type="compositionally biased region" description="Low complexity" evidence="1">
    <location>
        <begin position="144"/>
        <end position="158"/>
    </location>
</feature>
<comment type="caution">
    <text evidence="2">The sequence shown here is derived from an EMBL/GenBank/DDBJ whole genome shotgun (WGS) entry which is preliminary data.</text>
</comment>
<evidence type="ECO:0000256" key="1">
    <source>
        <dbReference type="SAM" id="MobiDB-lite"/>
    </source>
</evidence>
<evidence type="ECO:0000313" key="2">
    <source>
        <dbReference type="EMBL" id="MFA1559190.1"/>
    </source>
</evidence>
<gene>
    <name evidence="2" type="ORF">SM436_36320</name>
</gene>
<accession>A0ABV4R8F5</accession>
<reference evidence="2 3" key="1">
    <citation type="submission" date="2023-11" db="EMBL/GenBank/DDBJ databases">
        <title>Actinomadura monticuli sp. nov., isolated from volcanic ash.</title>
        <authorList>
            <person name="Lee S.D."/>
            <person name="Yang H."/>
            <person name="Kim I.S."/>
        </authorList>
    </citation>
    <scope>NUCLEOTIDE SEQUENCE [LARGE SCALE GENOMIC DNA]</scope>
    <source>
        <strain evidence="2 3">DSM 45346</strain>
    </source>
</reference>
<feature type="compositionally biased region" description="Low complexity" evidence="1">
    <location>
        <begin position="243"/>
        <end position="254"/>
    </location>
</feature>
<feature type="region of interest" description="Disordered" evidence="1">
    <location>
        <begin position="94"/>
        <end position="198"/>
    </location>
</feature>
<dbReference type="Proteomes" id="UP001569904">
    <property type="component" value="Unassembled WGS sequence"/>
</dbReference>
<name>A0ABV4R8F5_9ACTN</name>
<proteinExistence type="predicted"/>
<protein>
    <submittedName>
        <fullName evidence="2">Uncharacterized protein</fullName>
    </submittedName>
</protein>
<evidence type="ECO:0000313" key="3">
    <source>
        <dbReference type="Proteomes" id="UP001569904"/>
    </source>
</evidence>
<feature type="compositionally biased region" description="Basic and acidic residues" evidence="1">
    <location>
        <begin position="101"/>
        <end position="113"/>
    </location>
</feature>
<organism evidence="2 3">
    <name type="scientific">Actinomadura chokoriensis</name>
    <dbReference type="NCBI Taxonomy" id="454156"/>
    <lineage>
        <taxon>Bacteria</taxon>
        <taxon>Bacillati</taxon>
        <taxon>Actinomycetota</taxon>
        <taxon>Actinomycetes</taxon>
        <taxon>Streptosporangiales</taxon>
        <taxon>Thermomonosporaceae</taxon>
        <taxon>Actinomadura</taxon>
    </lineage>
</organism>
<sequence length="424" mass="45425">MPEPSTVADDPASLKHTPTRPARCSQARTPARWGPLVVNSAFLLGAVTLPNISAQDDMGPIAMRGIATCAPIGPVASRYVDKKKVCRRARKEALRSLQTGRDPDWDDVIRDSIPKAPKRPHRPPPETGSRQRQKGHDTNPAAPPNASSTPPRTRSTSRPETRPSPSAPPPSASAIPKSSQHAPAPGPTSHPGGPSDRTPWPTLWAAAIALLTLLTAAVHLAKHRRTIVAGTMSLLSNRKGGFRPRTPASPPTTTDHTAPSRTRIDSLLAKGASLTGPGAEDTARHLAIEILSRRQADPTELVLNRPDAWRLFGLDIGTLQEDRIPGLVLTDDAEQTRTLLARQTPSRRLLLAYDNEGEDPPGGRDPIPVVSISTRTDGAARIPAVGEVANTIGPSATDHLPSLTRDDAFNLIMSMPTRARHPMR</sequence>